<dbReference type="PANTHER" id="PTHR13447:SF2">
    <property type="entry name" value="SMALL RIBOSOMAL SUBUNIT PROTEIN BS1M"/>
    <property type="match status" value="1"/>
</dbReference>
<dbReference type="Proteomes" id="UP001153709">
    <property type="component" value="Unassembled WGS sequence"/>
</dbReference>
<dbReference type="GO" id="GO:0005763">
    <property type="term" value="C:mitochondrial small ribosomal subunit"/>
    <property type="evidence" value="ECO:0007669"/>
    <property type="project" value="TreeGrafter"/>
</dbReference>
<dbReference type="EMBL" id="CAKJVB030000007">
    <property type="protein sequence ID" value="CAH1224765.1"/>
    <property type="molecule type" value="Genomic_DNA"/>
</dbReference>
<evidence type="ECO:0008006" key="3">
    <source>
        <dbReference type="Google" id="ProtNLM"/>
    </source>
</evidence>
<accession>A0A9P0GWJ7</accession>
<proteinExistence type="predicted"/>
<dbReference type="Pfam" id="PF10246">
    <property type="entry name" value="MRP-S35"/>
    <property type="match status" value="1"/>
</dbReference>
<dbReference type="PANTHER" id="PTHR13447">
    <property type="entry name" value="MITOCHONDRIAL 28S RIBOSOMAL PROTEIN S28"/>
    <property type="match status" value="1"/>
</dbReference>
<dbReference type="InterPro" id="IPR019375">
    <property type="entry name" value="Ribosomal_bS1m"/>
</dbReference>
<dbReference type="AlphaFoldDB" id="A0A9P0GWJ7"/>
<dbReference type="OrthoDB" id="6020229at2759"/>
<keyword evidence="2" id="KW-1185">Reference proteome</keyword>
<sequence length="171" mass="19389">MSIIKISTIFNLMFKTTKYQPTLLTRPCSTNVKSETPVTSTSGGYAQAFQKFETIKNPEDKTPQTFASLLRNSRLIDLGDPEGKVVTGKIFHIVDDDLYIDFGWKFHCVCPRPKKNGSNYIRGSKVRLLIKDLELSSKFLGFEKDLTLLEADCHILGLIQERSLNLQDNKN</sequence>
<organism evidence="1 2">
    <name type="scientific">Diabrotica balteata</name>
    <name type="common">Banded cucumber beetle</name>
    <dbReference type="NCBI Taxonomy" id="107213"/>
    <lineage>
        <taxon>Eukaryota</taxon>
        <taxon>Metazoa</taxon>
        <taxon>Ecdysozoa</taxon>
        <taxon>Arthropoda</taxon>
        <taxon>Hexapoda</taxon>
        <taxon>Insecta</taxon>
        <taxon>Pterygota</taxon>
        <taxon>Neoptera</taxon>
        <taxon>Endopterygota</taxon>
        <taxon>Coleoptera</taxon>
        <taxon>Polyphaga</taxon>
        <taxon>Cucujiformia</taxon>
        <taxon>Chrysomeloidea</taxon>
        <taxon>Chrysomelidae</taxon>
        <taxon>Galerucinae</taxon>
        <taxon>Diabroticina</taxon>
        <taxon>Diabroticites</taxon>
        <taxon>Diabrotica</taxon>
    </lineage>
</organism>
<gene>
    <name evidence="1" type="ORF">DIABBA_LOCUS89</name>
</gene>
<name>A0A9P0GWJ7_DIABA</name>
<evidence type="ECO:0000313" key="2">
    <source>
        <dbReference type="Proteomes" id="UP001153709"/>
    </source>
</evidence>
<protein>
    <recommendedName>
        <fullName evidence="3">Mitochondrial ribosomal protein S28</fullName>
    </recommendedName>
</protein>
<evidence type="ECO:0000313" key="1">
    <source>
        <dbReference type="EMBL" id="CAH1224765.1"/>
    </source>
</evidence>
<comment type="caution">
    <text evidence="1">The sequence shown here is derived from an EMBL/GenBank/DDBJ whole genome shotgun (WGS) entry which is preliminary data.</text>
</comment>
<reference evidence="1" key="1">
    <citation type="submission" date="2022-01" db="EMBL/GenBank/DDBJ databases">
        <authorList>
            <person name="King R."/>
        </authorList>
    </citation>
    <scope>NUCLEOTIDE SEQUENCE</scope>
</reference>